<dbReference type="STRING" id="2025994.A0A2T3AKU6"/>
<gene>
    <name evidence="1" type="ORF">BD289DRAFT_381859</name>
</gene>
<dbReference type="SUPFAM" id="SSF141130">
    <property type="entry name" value="Acetamidase/Formamidase-like"/>
    <property type="match status" value="1"/>
</dbReference>
<dbReference type="Gene3D" id="3.10.28.20">
    <property type="entry name" value="Acetamidase/Formamidase-like domains"/>
    <property type="match status" value="1"/>
</dbReference>
<proteinExistence type="predicted"/>
<dbReference type="OrthoDB" id="3335528at2759"/>
<protein>
    <submittedName>
        <fullName evidence="1">Acetamidase/formamidase</fullName>
    </submittedName>
</protein>
<sequence>MAHSFHVSQSHAHLKWNNRLAPVLRVPSGTEVTFDLKDASNDQIRPDNASTALAAFDFSQTDPAFGPVFVEGAEPGDILQVDILSLTTGDFGWTALFDGFGLLADEYPPEAHEQNLKIWDLRPSALVPSITGPSGPSRAVFKPGITVPVRPFLGIMGIAPAEDGELSVIPPYALSGGNIDTRYLNQGATVRFAVQVPGALFSCGDGHAAQGDGEVCGTAIETPMKARLRLSIIKKETSQSDASSSSSSSNGGKQWMELHCLHYITPPRGGGEVAEDDLKGTYAALGIHADPREAARMALRGLVDWLMKRKGLDRVEAYMLASVAASLRMTEAVDMPNYAVSCSIPLATFAD</sequence>
<dbReference type="InterPro" id="IPR004304">
    <property type="entry name" value="FmdA_AmdA"/>
</dbReference>
<dbReference type="PANTHER" id="PTHR31891">
    <property type="entry name" value="FORMAMIDASE C869.04-RELATED"/>
    <property type="match status" value="1"/>
</dbReference>
<dbReference type="Pfam" id="PF03069">
    <property type="entry name" value="FmdA_AmdA"/>
    <property type="match status" value="2"/>
</dbReference>
<reference evidence="1 2" key="1">
    <citation type="journal article" date="2018" name="Mycol. Prog.">
        <title>Coniella lustricola, a new species from submerged detritus.</title>
        <authorList>
            <person name="Raudabaugh D.B."/>
            <person name="Iturriaga T."/>
            <person name="Carver A."/>
            <person name="Mondo S."/>
            <person name="Pangilinan J."/>
            <person name="Lipzen A."/>
            <person name="He G."/>
            <person name="Amirebrahimi M."/>
            <person name="Grigoriev I.V."/>
            <person name="Miller A.N."/>
        </authorList>
    </citation>
    <scope>NUCLEOTIDE SEQUENCE [LARGE SCALE GENOMIC DNA]</scope>
    <source>
        <strain evidence="1 2">B22-T-1</strain>
    </source>
</reference>
<evidence type="ECO:0000313" key="1">
    <source>
        <dbReference type="EMBL" id="PSS02282.1"/>
    </source>
</evidence>
<dbReference type="Proteomes" id="UP000241462">
    <property type="component" value="Unassembled WGS sequence"/>
</dbReference>
<dbReference type="GO" id="GO:0016811">
    <property type="term" value="F:hydrolase activity, acting on carbon-nitrogen (but not peptide) bonds, in linear amides"/>
    <property type="evidence" value="ECO:0007669"/>
    <property type="project" value="InterPro"/>
</dbReference>
<dbReference type="AlphaFoldDB" id="A0A2T3AKU6"/>
<dbReference type="EMBL" id="KZ678378">
    <property type="protein sequence ID" value="PSS02282.1"/>
    <property type="molecule type" value="Genomic_DNA"/>
</dbReference>
<dbReference type="PANTHER" id="PTHR31891:SF1">
    <property type="entry name" value="FORMAMIDASE C869.04-RELATED"/>
    <property type="match status" value="1"/>
</dbReference>
<dbReference type="InParanoid" id="A0A2T3AKU6"/>
<accession>A0A2T3AKU6</accession>
<dbReference type="Gene3D" id="2.60.120.580">
    <property type="entry name" value="Acetamidase/Formamidase-like domains"/>
    <property type="match status" value="2"/>
</dbReference>
<organism evidence="1 2">
    <name type="scientific">Coniella lustricola</name>
    <dbReference type="NCBI Taxonomy" id="2025994"/>
    <lineage>
        <taxon>Eukaryota</taxon>
        <taxon>Fungi</taxon>
        <taxon>Dikarya</taxon>
        <taxon>Ascomycota</taxon>
        <taxon>Pezizomycotina</taxon>
        <taxon>Sordariomycetes</taxon>
        <taxon>Sordariomycetidae</taxon>
        <taxon>Diaporthales</taxon>
        <taxon>Schizoparmaceae</taxon>
        <taxon>Coniella</taxon>
    </lineage>
</organism>
<name>A0A2T3AKU6_9PEZI</name>
<evidence type="ECO:0000313" key="2">
    <source>
        <dbReference type="Proteomes" id="UP000241462"/>
    </source>
</evidence>
<keyword evidence="2" id="KW-1185">Reference proteome</keyword>